<dbReference type="OrthoDB" id="9759518at2"/>
<feature type="domain" description="4Fe-4S Mo/W bis-MGD-type" evidence="5">
    <location>
        <begin position="7"/>
        <end position="65"/>
    </location>
</feature>
<evidence type="ECO:0000256" key="2">
    <source>
        <dbReference type="ARBA" id="ARBA00022723"/>
    </source>
</evidence>
<dbReference type="InterPro" id="IPR009010">
    <property type="entry name" value="Asp_de-COase-like_dom_sf"/>
</dbReference>
<dbReference type="PANTHER" id="PTHR43742">
    <property type="entry name" value="TRIMETHYLAMINE-N-OXIDE REDUCTASE"/>
    <property type="match status" value="1"/>
</dbReference>
<keyword evidence="7" id="KW-1185">Reference proteome</keyword>
<evidence type="ECO:0000256" key="4">
    <source>
        <dbReference type="ARBA" id="ARBA00023014"/>
    </source>
</evidence>
<name>A0A1L3SQX9_9HYPH</name>
<evidence type="ECO:0000313" key="6">
    <source>
        <dbReference type="EMBL" id="APH71808.1"/>
    </source>
</evidence>
<dbReference type="PROSITE" id="PS51669">
    <property type="entry name" value="4FE4S_MOW_BIS_MGD"/>
    <property type="match status" value="1"/>
</dbReference>
<organism evidence="6 7">
    <name type="scientific">Aquibium oceanicum</name>
    <dbReference type="NCBI Taxonomy" id="1670800"/>
    <lineage>
        <taxon>Bacteria</taxon>
        <taxon>Pseudomonadati</taxon>
        <taxon>Pseudomonadota</taxon>
        <taxon>Alphaproteobacteria</taxon>
        <taxon>Hyphomicrobiales</taxon>
        <taxon>Phyllobacteriaceae</taxon>
        <taxon>Aquibium</taxon>
    </lineage>
</organism>
<keyword evidence="3" id="KW-0408">Iron</keyword>
<dbReference type="Pfam" id="PF01568">
    <property type="entry name" value="Molydop_binding"/>
    <property type="match status" value="1"/>
</dbReference>
<dbReference type="AlphaFoldDB" id="A0A1L3SQX9"/>
<dbReference type="InterPro" id="IPR006656">
    <property type="entry name" value="Mopterin_OxRdtase"/>
</dbReference>
<dbReference type="GO" id="GO:0051536">
    <property type="term" value="F:iron-sulfur cluster binding"/>
    <property type="evidence" value="ECO:0007669"/>
    <property type="project" value="UniProtKB-KW"/>
</dbReference>
<dbReference type="Pfam" id="PF00384">
    <property type="entry name" value="Molybdopterin"/>
    <property type="match status" value="1"/>
</dbReference>
<dbReference type="KEGG" id="meso:BSQ44_10810"/>
<proteinExistence type="inferred from homology"/>
<dbReference type="GO" id="GO:0016491">
    <property type="term" value="F:oxidoreductase activity"/>
    <property type="evidence" value="ECO:0007669"/>
    <property type="project" value="InterPro"/>
</dbReference>
<dbReference type="InterPro" id="IPR006963">
    <property type="entry name" value="Mopterin_OxRdtase_4Fe-4S_dom"/>
</dbReference>
<comment type="similarity">
    <text evidence="1">Belongs to the prokaryotic molybdopterin-containing oxidoreductase family.</text>
</comment>
<keyword evidence="2" id="KW-0479">Metal-binding</keyword>
<evidence type="ECO:0000313" key="7">
    <source>
        <dbReference type="Proteomes" id="UP000182840"/>
    </source>
</evidence>
<reference evidence="7" key="1">
    <citation type="submission" date="2016-11" db="EMBL/GenBank/DDBJ databases">
        <title>Mesorhizobium oceanicum sp. nov., isolated from deep seawater in South China Sea.</title>
        <authorList>
            <person name="Fu G.-Y."/>
        </authorList>
    </citation>
    <scope>NUCLEOTIDE SEQUENCE [LARGE SCALE GENOMIC DNA]</scope>
    <source>
        <strain evidence="7">B7</strain>
    </source>
</reference>
<evidence type="ECO:0000256" key="3">
    <source>
        <dbReference type="ARBA" id="ARBA00023004"/>
    </source>
</evidence>
<evidence type="ECO:0000256" key="1">
    <source>
        <dbReference type="ARBA" id="ARBA00010312"/>
    </source>
</evidence>
<dbReference type="Gene3D" id="2.40.40.20">
    <property type="match status" value="1"/>
</dbReference>
<keyword evidence="4" id="KW-0411">Iron-sulfur</keyword>
<dbReference type="PANTHER" id="PTHR43742:SF6">
    <property type="entry name" value="OXIDOREDUCTASE YYAE-RELATED"/>
    <property type="match status" value="1"/>
</dbReference>
<dbReference type="InterPro" id="IPR037920">
    <property type="entry name" value="YoaE_C"/>
</dbReference>
<dbReference type="RefSeq" id="WP_072603943.1">
    <property type="nucleotide sequence ID" value="NZ_CP018171.1"/>
</dbReference>
<evidence type="ECO:0000259" key="5">
    <source>
        <dbReference type="PROSITE" id="PS51669"/>
    </source>
</evidence>
<dbReference type="InterPro" id="IPR050612">
    <property type="entry name" value="Prok_Mopterin_Oxidored"/>
</dbReference>
<dbReference type="Proteomes" id="UP000182840">
    <property type="component" value="Chromosome"/>
</dbReference>
<dbReference type="SUPFAM" id="SSF50692">
    <property type="entry name" value="ADC-like"/>
    <property type="match status" value="1"/>
</dbReference>
<dbReference type="Gene3D" id="3.40.50.740">
    <property type="match status" value="1"/>
</dbReference>
<dbReference type="STRING" id="1670800.BSQ44_10810"/>
<dbReference type="CDD" id="cd02786">
    <property type="entry name" value="MopB_CT_3"/>
    <property type="match status" value="1"/>
</dbReference>
<dbReference type="Gene3D" id="2.20.25.90">
    <property type="entry name" value="ADC-like domains"/>
    <property type="match status" value="1"/>
</dbReference>
<protein>
    <submittedName>
        <fullName evidence="6">Dehydrogenase</fullName>
    </submittedName>
</protein>
<dbReference type="EMBL" id="CP018171">
    <property type="protein sequence ID" value="APH71808.1"/>
    <property type="molecule type" value="Genomic_DNA"/>
</dbReference>
<dbReference type="GO" id="GO:0043546">
    <property type="term" value="F:molybdopterin cofactor binding"/>
    <property type="evidence" value="ECO:0007669"/>
    <property type="project" value="InterPro"/>
</dbReference>
<sequence>MNQLAPIRIGHSACPHDCPSTCALDVEILGPDRIGRVYGAKENTYTAGVICAKVARYSERIHHPDRLLKPLVRAGGKGEGGWKEASWEAALDLVAEKFLRAEDRHGSETVWPYYYAGTMGLVQRDSINRLRHAKKYSGFFDTICTNLAWTGYVMGTGRLAGPDPREMAKSDCVVIWGTNAVATQVNVMTHAVRARKERGAKIVVIDIYDNATMKQADMGLILKPGTDGALACAVMHVLFRDGLADRDYLEKYTDDPAGLERHLVSRTPEWASAITGLSVGEIEAFARLVGTTKRTFFRLGYGFARQRNGAVNMHAALSIASVTGCWQYEGGGAFHSNSGVLKLDSSLVQGGAMMDPSIRHLDQSQIGRVLTGDADALQGGPPVTALLVQNTNPANVAPEQRLVKRGLLREDLFTCVHEQFMTDTAKLADVVLPATMFLEHHDIYKGGGNQHVTLGPKLVDPPEGPRQNLFVIDELAKRLGVADRPGFGMTAREHIEIMLEKRGLGTFDTFMEERWADLQPEFETAHYLSGFGHPDRKFRFKPQWQGGVAPNKPPKSMGLMGPHERLPEYPDHVDLIEVADENHPFRLATSPARSFLNSSFSETPGSVTREKRPELLIHPDDAVALGVADGDRVELGNVRGEIVLHAKVFDGVRRGVVIAEGIWPNSAHERGEGINVLTGADAAAPYGGAAFHDNRVWVRAAG</sequence>
<dbReference type="Gene3D" id="3.30.2070.10">
    <property type="entry name" value="Formate dehydrogenase/DMSO reductase"/>
    <property type="match status" value="1"/>
</dbReference>
<dbReference type="SUPFAM" id="SSF53706">
    <property type="entry name" value="Formate dehydrogenase/DMSO reductase, domains 1-3"/>
    <property type="match status" value="1"/>
</dbReference>
<accession>A0A1L3SQX9</accession>
<dbReference type="GO" id="GO:0046872">
    <property type="term" value="F:metal ion binding"/>
    <property type="evidence" value="ECO:0007669"/>
    <property type="project" value="UniProtKB-KW"/>
</dbReference>
<dbReference type="CDD" id="cd02766">
    <property type="entry name" value="MopB_3"/>
    <property type="match status" value="1"/>
</dbReference>
<dbReference type="InterPro" id="IPR006657">
    <property type="entry name" value="MoPterin_dinucl-bd_dom"/>
</dbReference>
<gene>
    <name evidence="6" type="ORF">BSQ44_10810</name>
</gene>
<dbReference type="SMART" id="SM00926">
    <property type="entry name" value="Molybdop_Fe4S4"/>
    <property type="match status" value="1"/>
</dbReference>
<dbReference type="Gene3D" id="3.40.228.10">
    <property type="entry name" value="Dimethylsulfoxide Reductase, domain 2"/>
    <property type="match status" value="1"/>
</dbReference>